<accession>A0ABZ3D0T5</accession>
<gene>
    <name evidence="2" type="primary">mobC</name>
    <name evidence="2" type="ORF">AAC691_12810</name>
</gene>
<dbReference type="RefSeq" id="WP_342627171.1">
    <property type="nucleotide sequence ID" value="NZ_CP152276.1"/>
</dbReference>
<proteinExistence type="predicted"/>
<organism evidence="2 3">
    <name type="scientific">Nguyenibacter vanlangensis</name>
    <dbReference type="NCBI Taxonomy" id="1216886"/>
    <lineage>
        <taxon>Bacteria</taxon>
        <taxon>Pseudomonadati</taxon>
        <taxon>Pseudomonadota</taxon>
        <taxon>Alphaproteobacteria</taxon>
        <taxon>Acetobacterales</taxon>
        <taxon>Acetobacteraceae</taxon>
        <taxon>Nguyenibacter</taxon>
    </lineage>
</organism>
<protein>
    <submittedName>
        <fullName evidence="2">Plasmid mobilization relaxosome protein MobC</fullName>
    </submittedName>
</protein>
<name>A0ABZ3D0T5_9PROT</name>
<dbReference type="Proteomes" id="UP001449795">
    <property type="component" value="Chromosome"/>
</dbReference>
<evidence type="ECO:0000313" key="2">
    <source>
        <dbReference type="EMBL" id="XAE41191.1"/>
    </source>
</evidence>
<dbReference type="InterPro" id="IPR008687">
    <property type="entry name" value="MobC"/>
</dbReference>
<dbReference type="EMBL" id="CP152276">
    <property type="protein sequence ID" value="XAE41191.1"/>
    <property type="molecule type" value="Genomic_DNA"/>
</dbReference>
<evidence type="ECO:0000259" key="1">
    <source>
        <dbReference type="Pfam" id="PF05713"/>
    </source>
</evidence>
<reference evidence="2 3" key="1">
    <citation type="submission" date="2024-04" db="EMBL/GenBank/DDBJ databases">
        <title>Complete genome sequence of Nguyenibacter vanlangesis HBCM-1154, a strain capable of nitrogen fixation, IAA production, and phosphorus solubilization isolated from sugarcane soil.</title>
        <authorList>
            <person name="MY HANH P."/>
        </authorList>
    </citation>
    <scope>NUCLEOTIDE SEQUENCE [LARGE SCALE GENOMIC DNA]</scope>
    <source>
        <strain evidence="2 3">HBCM 1154</strain>
    </source>
</reference>
<keyword evidence="3" id="KW-1185">Reference proteome</keyword>
<sequence>MQTDRTHSFRIRASRADLSAWERAAAAAGSNKTAWLRSLAAEASTTGQPPGALVGELIRLRREIAAIGNNVNQIAHHMNAGGHADPEAALGQVEAALLNVSDFLNDARAPRRKGGGRRRSAG</sequence>
<feature type="domain" description="Bacterial mobilisation" evidence="1">
    <location>
        <begin position="62"/>
        <end position="103"/>
    </location>
</feature>
<evidence type="ECO:0000313" key="3">
    <source>
        <dbReference type="Proteomes" id="UP001449795"/>
    </source>
</evidence>
<dbReference type="Pfam" id="PF05713">
    <property type="entry name" value="MobC"/>
    <property type="match status" value="1"/>
</dbReference>